<protein>
    <submittedName>
        <fullName evidence="2">Raffinose/stachyose/melibiose transport system substrate-binding protein</fullName>
    </submittedName>
</protein>
<dbReference type="PANTHER" id="PTHR43649:SF14">
    <property type="entry name" value="BLR3389 PROTEIN"/>
    <property type="match status" value="1"/>
</dbReference>
<dbReference type="EMBL" id="JAFBBU010000001">
    <property type="protein sequence ID" value="MBM7473245.1"/>
    <property type="molecule type" value="Genomic_DNA"/>
</dbReference>
<dbReference type="InterPro" id="IPR006059">
    <property type="entry name" value="SBP"/>
</dbReference>
<comment type="caution">
    <text evidence="2">The sequence shown here is derived from an EMBL/GenBank/DDBJ whole genome shotgun (WGS) entry which is preliminary data.</text>
</comment>
<name>A0ABS2L817_9MICO</name>
<evidence type="ECO:0000256" key="1">
    <source>
        <dbReference type="SAM" id="SignalP"/>
    </source>
</evidence>
<accession>A0ABS2L817</accession>
<feature type="signal peptide" evidence="1">
    <location>
        <begin position="1"/>
        <end position="25"/>
    </location>
</feature>
<organism evidence="2 3">
    <name type="scientific">Subtercola frigoramans</name>
    <dbReference type="NCBI Taxonomy" id="120298"/>
    <lineage>
        <taxon>Bacteria</taxon>
        <taxon>Bacillati</taxon>
        <taxon>Actinomycetota</taxon>
        <taxon>Actinomycetes</taxon>
        <taxon>Micrococcales</taxon>
        <taxon>Microbacteriaceae</taxon>
        <taxon>Subtercola</taxon>
    </lineage>
</organism>
<feature type="chain" id="PRO_5046777554" evidence="1">
    <location>
        <begin position="26"/>
        <end position="442"/>
    </location>
</feature>
<dbReference type="SUPFAM" id="SSF53850">
    <property type="entry name" value="Periplasmic binding protein-like II"/>
    <property type="match status" value="1"/>
</dbReference>
<sequence>MRRRLLATGAILAASALLLAGCSGAASSGSSSDTVNTSPDGKGKTLTLWDYEDDTSAMGMAWKASIAEFEKETGATVTFEAKSFEGIRSTASQVLNSDAAPDILEYNKGNATAGLLASQGLLSNLDAAVAAYGWDKKLAPSLQTTAKYDEKGIMGSGSYYGIPNYGEFVDVYYNKDMFAKYNLAVPTTFAEFETALKTFKDAGITPLAESAAEYPLGQLFYQLALSSATRQWVTDYQTYTGTVDFQDKDFTFAANTIKDWVDKGYISSSATGLKAEDAGTAFEAGTNPIFYSGSWWYGRFVKEITNFQWSSFLFPGSTMAPGSSGNLWVVPENSKNKDLAYKFIDITMSAPMQALIGNNGGIPVAATASDITDPKSKELIDNFNTLTARDGLAFYPDWPTPTFYDQLNAGLQELVNGTKSPTDFLTEIGTEYQAGVDTITKG</sequence>
<keyword evidence="3" id="KW-1185">Reference proteome</keyword>
<dbReference type="Gene3D" id="3.40.190.10">
    <property type="entry name" value="Periplasmic binding protein-like II"/>
    <property type="match status" value="1"/>
</dbReference>
<proteinExistence type="predicted"/>
<evidence type="ECO:0000313" key="2">
    <source>
        <dbReference type="EMBL" id="MBM7473245.1"/>
    </source>
</evidence>
<evidence type="ECO:0000313" key="3">
    <source>
        <dbReference type="Proteomes" id="UP000776164"/>
    </source>
</evidence>
<dbReference type="InterPro" id="IPR050490">
    <property type="entry name" value="Bact_solute-bd_prot1"/>
</dbReference>
<keyword evidence="1" id="KW-0732">Signal</keyword>
<dbReference type="Pfam" id="PF01547">
    <property type="entry name" value="SBP_bac_1"/>
    <property type="match status" value="1"/>
</dbReference>
<dbReference type="RefSeq" id="WP_205110536.1">
    <property type="nucleotide sequence ID" value="NZ_BAAAHT010000014.1"/>
</dbReference>
<dbReference type="PANTHER" id="PTHR43649">
    <property type="entry name" value="ARABINOSE-BINDING PROTEIN-RELATED"/>
    <property type="match status" value="1"/>
</dbReference>
<dbReference type="PROSITE" id="PS51257">
    <property type="entry name" value="PROKAR_LIPOPROTEIN"/>
    <property type="match status" value="1"/>
</dbReference>
<dbReference type="Proteomes" id="UP000776164">
    <property type="component" value="Unassembled WGS sequence"/>
</dbReference>
<gene>
    <name evidence="2" type="ORF">JOE66_002879</name>
</gene>
<reference evidence="2 3" key="1">
    <citation type="submission" date="2021-01" db="EMBL/GenBank/DDBJ databases">
        <title>Sequencing the genomes of 1000 actinobacteria strains.</title>
        <authorList>
            <person name="Klenk H.-P."/>
        </authorList>
    </citation>
    <scope>NUCLEOTIDE SEQUENCE [LARGE SCALE GENOMIC DNA]</scope>
    <source>
        <strain evidence="2 3">DSM 13057</strain>
    </source>
</reference>